<dbReference type="Gramene" id="RZC55941">
    <property type="protein sequence ID" value="RZC55941"/>
    <property type="gene ID" value="C5167_014776"/>
</dbReference>
<protein>
    <submittedName>
        <fullName evidence="1">Uncharacterized protein</fullName>
    </submittedName>
</protein>
<proteinExistence type="predicted"/>
<reference evidence="1 2" key="1">
    <citation type="journal article" date="2018" name="Science">
        <title>The opium poppy genome and morphinan production.</title>
        <authorList>
            <person name="Guo L."/>
            <person name="Winzer T."/>
            <person name="Yang X."/>
            <person name="Li Y."/>
            <person name="Ning Z."/>
            <person name="He Z."/>
            <person name="Teodor R."/>
            <person name="Lu Y."/>
            <person name="Bowser T.A."/>
            <person name="Graham I.A."/>
            <person name="Ye K."/>
        </authorList>
    </citation>
    <scope>NUCLEOTIDE SEQUENCE [LARGE SCALE GENOMIC DNA]</scope>
    <source>
        <strain evidence="2">cv. HN1</strain>
        <tissue evidence="1">Leaves</tissue>
    </source>
</reference>
<evidence type="ECO:0000313" key="2">
    <source>
        <dbReference type="Proteomes" id="UP000316621"/>
    </source>
</evidence>
<accession>A0A4Y7J7P0</accession>
<sequence>MAWAECNRLCCSQAKLGIFLIEKPSQSAHARSRAAKLLLT</sequence>
<dbReference type="EMBL" id="CM010717">
    <property type="protein sequence ID" value="RZC55941.1"/>
    <property type="molecule type" value="Genomic_DNA"/>
</dbReference>
<evidence type="ECO:0000313" key="1">
    <source>
        <dbReference type="EMBL" id="RZC55941.1"/>
    </source>
</evidence>
<dbReference type="AlphaFoldDB" id="A0A4Y7J7P0"/>
<name>A0A4Y7J7P0_PAPSO</name>
<organism evidence="1 2">
    <name type="scientific">Papaver somniferum</name>
    <name type="common">Opium poppy</name>
    <dbReference type="NCBI Taxonomy" id="3469"/>
    <lineage>
        <taxon>Eukaryota</taxon>
        <taxon>Viridiplantae</taxon>
        <taxon>Streptophyta</taxon>
        <taxon>Embryophyta</taxon>
        <taxon>Tracheophyta</taxon>
        <taxon>Spermatophyta</taxon>
        <taxon>Magnoliopsida</taxon>
        <taxon>Ranunculales</taxon>
        <taxon>Papaveraceae</taxon>
        <taxon>Papaveroideae</taxon>
        <taxon>Papaver</taxon>
    </lineage>
</organism>
<keyword evidence="2" id="KW-1185">Reference proteome</keyword>
<gene>
    <name evidence="1" type="ORF">C5167_014776</name>
</gene>
<dbReference type="Proteomes" id="UP000316621">
    <property type="component" value="Chromosome 3"/>
</dbReference>